<dbReference type="AlphaFoldDB" id="A0A2S8GHG2"/>
<evidence type="ECO:0000313" key="4">
    <source>
        <dbReference type="Proteomes" id="UP000237819"/>
    </source>
</evidence>
<proteinExistence type="predicted"/>
<organism evidence="3 4">
    <name type="scientific">Blastopirellula marina</name>
    <dbReference type="NCBI Taxonomy" id="124"/>
    <lineage>
        <taxon>Bacteria</taxon>
        <taxon>Pseudomonadati</taxon>
        <taxon>Planctomycetota</taxon>
        <taxon>Planctomycetia</taxon>
        <taxon>Pirellulales</taxon>
        <taxon>Pirellulaceae</taxon>
        <taxon>Blastopirellula</taxon>
    </lineage>
</organism>
<evidence type="ECO:0000313" key="3">
    <source>
        <dbReference type="EMBL" id="PQO43877.1"/>
    </source>
</evidence>
<feature type="region of interest" description="Disordered" evidence="1">
    <location>
        <begin position="38"/>
        <end position="76"/>
    </location>
</feature>
<reference evidence="3 4" key="1">
    <citation type="submission" date="2018-02" db="EMBL/GenBank/DDBJ databases">
        <title>Comparative genomes isolates from brazilian mangrove.</title>
        <authorList>
            <person name="Araujo J.E."/>
            <person name="Taketani R.G."/>
            <person name="Silva M.C.P."/>
            <person name="Loureco M.V."/>
            <person name="Andreote F.D."/>
        </authorList>
    </citation>
    <scope>NUCLEOTIDE SEQUENCE [LARGE SCALE GENOMIC DNA]</scope>
    <source>
        <strain evidence="3 4">Nap-Phe MGV</strain>
    </source>
</reference>
<comment type="caution">
    <text evidence="3">The sequence shown here is derived from an EMBL/GenBank/DDBJ whole genome shotgun (WGS) entry which is preliminary data.</text>
</comment>
<name>A0A2S8GHG2_9BACT</name>
<keyword evidence="2" id="KW-0812">Transmembrane</keyword>
<accession>A0A2S8GHG2</accession>
<keyword evidence="2" id="KW-0472">Membrane</keyword>
<evidence type="ECO:0000256" key="1">
    <source>
        <dbReference type="SAM" id="MobiDB-lite"/>
    </source>
</evidence>
<dbReference type="Proteomes" id="UP000237819">
    <property type="component" value="Unassembled WGS sequence"/>
</dbReference>
<protein>
    <submittedName>
        <fullName evidence="3">Uncharacterized protein</fullName>
    </submittedName>
</protein>
<feature type="transmembrane region" description="Helical" evidence="2">
    <location>
        <begin position="84"/>
        <end position="105"/>
    </location>
</feature>
<evidence type="ECO:0000256" key="2">
    <source>
        <dbReference type="SAM" id="Phobius"/>
    </source>
</evidence>
<gene>
    <name evidence="3" type="ORF">C5Y93_22085</name>
</gene>
<keyword evidence="2" id="KW-1133">Transmembrane helix</keyword>
<sequence>MNGVASGGSGVDHELRREFWDSIKESLGRRPLAIVGAEPNQRYAMATKPQDSRQSEASDSQTDPQQVDHPADVPHQRGDLRIGCLVLMASWVVVAILALAAVRLFQWLSG</sequence>
<dbReference type="EMBL" id="PUHZ01000022">
    <property type="protein sequence ID" value="PQO43877.1"/>
    <property type="molecule type" value="Genomic_DNA"/>
</dbReference>